<feature type="transmembrane region" description="Helical" evidence="1">
    <location>
        <begin position="490"/>
        <end position="510"/>
    </location>
</feature>
<evidence type="ECO:0008006" key="4">
    <source>
        <dbReference type="Google" id="ProtNLM"/>
    </source>
</evidence>
<feature type="transmembrane region" description="Helical" evidence="1">
    <location>
        <begin position="238"/>
        <end position="261"/>
    </location>
</feature>
<keyword evidence="1" id="KW-0812">Transmembrane</keyword>
<proteinExistence type="predicted"/>
<protein>
    <recommendedName>
        <fullName evidence="4">ABC-2 type transport system permease protein</fullName>
    </recommendedName>
</protein>
<keyword evidence="1" id="KW-0472">Membrane</keyword>
<dbReference type="Proteomes" id="UP000033448">
    <property type="component" value="Unassembled WGS sequence"/>
</dbReference>
<accession>A0A0F0KX00</accession>
<feature type="transmembrane region" description="Helical" evidence="1">
    <location>
        <begin position="458"/>
        <end position="484"/>
    </location>
</feature>
<evidence type="ECO:0000313" key="2">
    <source>
        <dbReference type="EMBL" id="KJL25418.1"/>
    </source>
</evidence>
<comment type="caution">
    <text evidence="2">The sequence shown here is derived from an EMBL/GenBank/DDBJ whole genome shotgun (WGS) entry which is preliminary data.</text>
</comment>
<dbReference type="PATRIC" id="fig|582680.7.peg.1525"/>
<organism evidence="2 3">
    <name type="scientific">Microbacterium azadirachtae</name>
    <dbReference type="NCBI Taxonomy" id="582680"/>
    <lineage>
        <taxon>Bacteria</taxon>
        <taxon>Bacillati</taxon>
        <taxon>Actinomycetota</taxon>
        <taxon>Actinomycetes</taxon>
        <taxon>Micrococcales</taxon>
        <taxon>Microbacteriaceae</taxon>
        <taxon>Microbacterium</taxon>
    </lineage>
</organism>
<name>A0A0F0KX00_9MICO</name>
<feature type="transmembrane region" description="Helical" evidence="1">
    <location>
        <begin position="60"/>
        <end position="80"/>
    </location>
</feature>
<feature type="transmembrane region" description="Helical" evidence="1">
    <location>
        <begin position="22"/>
        <end position="48"/>
    </location>
</feature>
<keyword evidence="1" id="KW-1133">Transmembrane helix</keyword>
<dbReference type="EMBL" id="JYIT01000070">
    <property type="protein sequence ID" value="KJL25418.1"/>
    <property type="molecule type" value="Genomic_DNA"/>
</dbReference>
<feature type="transmembrane region" description="Helical" evidence="1">
    <location>
        <begin position="416"/>
        <end position="437"/>
    </location>
</feature>
<feature type="transmembrane region" description="Helical" evidence="1">
    <location>
        <begin position="336"/>
        <end position="359"/>
    </location>
</feature>
<feature type="transmembrane region" description="Helical" evidence="1">
    <location>
        <begin position="305"/>
        <end position="324"/>
    </location>
</feature>
<evidence type="ECO:0000313" key="3">
    <source>
        <dbReference type="Proteomes" id="UP000033448"/>
    </source>
</evidence>
<dbReference type="AlphaFoldDB" id="A0A0F0KX00"/>
<feature type="transmembrane region" description="Helical" evidence="1">
    <location>
        <begin position="100"/>
        <end position="125"/>
    </location>
</feature>
<dbReference type="OrthoDB" id="3261041at2"/>
<dbReference type="RefSeq" id="WP_045250185.1">
    <property type="nucleotide sequence ID" value="NZ_JYIT01000070.1"/>
</dbReference>
<feature type="transmembrane region" description="Helical" evidence="1">
    <location>
        <begin position="171"/>
        <end position="191"/>
    </location>
</feature>
<evidence type="ECO:0000256" key="1">
    <source>
        <dbReference type="SAM" id="Phobius"/>
    </source>
</evidence>
<keyword evidence="3" id="KW-1185">Reference proteome</keyword>
<feature type="transmembrane region" description="Helical" evidence="1">
    <location>
        <begin position="132"/>
        <end position="165"/>
    </location>
</feature>
<gene>
    <name evidence="2" type="ORF">RL72_01486</name>
</gene>
<feature type="transmembrane region" description="Helical" evidence="1">
    <location>
        <begin position="380"/>
        <end position="404"/>
    </location>
</feature>
<reference evidence="2 3" key="1">
    <citation type="submission" date="2015-02" db="EMBL/GenBank/DDBJ databases">
        <title>Draft genome sequences of ten Microbacterium spp. with emphasis on heavy metal contaminated environments.</title>
        <authorList>
            <person name="Corretto E."/>
        </authorList>
    </citation>
    <scope>NUCLEOTIDE SEQUENCE [LARGE SCALE GENOMIC DNA]</scope>
    <source>
        <strain evidence="2 3">DSM 23848</strain>
    </source>
</reference>
<sequence>MVALLVGLRWKQLGHQLARNPWMIVSLVVSGLIALGLLTTLAGGLVALRVAAPDAAVRTLVVVGAAIVLVWWIGSIVVSVDDSLAPERFALLPVTARSLLPGLVVAGATTIGGIGTTAALLLMLVGWSVSPLALASAAVLVPLALATCVLGARVVSGLLAGWLAGRRMRDLVITVGVLVVACSGLLINVVIRAFGQLADPAALLPVIADAAGWTPLGAVFGVSASLATDDMAGAGLRLLVALATVAGLWFAARGLLAARLVAPIQSRGGGRVRSGGLLDRILPASAVGAIAARTLRYARRDPRQVINTAMMLLLPALLIGMTLMNGRGSESFTLGPATILIPAINALIIGTIVQMGIAYDNDAIALHIHTGVPGRADRAGRVLGFGIIAVPVTIVLCVAASLLAGRADLIPASLGAALGLGAASAGVGIWVGTFLPGRAPAPEANPLGRGSSGGVQSMFAMIIIAPLSLLIGGTAFGLAIAAIWTPWLGWLSLASAVLFGGLAIWAGTVLGGRILDRRWPEVLAEVASEA</sequence>